<evidence type="ECO:0000313" key="3">
    <source>
        <dbReference type="Proteomes" id="UP001642900"/>
    </source>
</evidence>
<reference evidence="2 3" key="1">
    <citation type="submission" date="2020-02" db="EMBL/GenBank/DDBJ databases">
        <title>Genome sequence of strain CCNWXJ40-4.</title>
        <authorList>
            <person name="Gao J."/>
            <person name="Sun J."/>
        </authorList>
    </citation>
    <scope>NUCLEOTIDE SEQUENCE [LARGE SCALE GENOMIC DNA]</scope>
    <source>
        <strain evidence="2 3">CCNWXJ 40-4</strain>
    </source>
</reference>
<sequence>MAETAAQPDIEIIAEIVSAYVSNNAVPVEGLPDLIASVAATVGRLAKHAAAVGEKPLKPAVPVRESLARDYIVCLEDGKKFKSIKRHLSSRHGMTPDEYRAKWNLPADYPMVAPSYTAARSQLAKKIGLGLKRGEKPRRRGPNRA</sequence>
<accession>A0A6G4WPJ5</accession>
<keyword evidence="3" id="KW-1185">Reference proteome</keyword>
<proteinExistence type="inferred from homology"/>
<protein>
    <submittedName>
        <fullName evidence="2">Transcriptional regulator</fullName>
    </submittedName>
</protein>
<comment type="caution">
    <text evidence="2">The sequence shown here is derived from an EMBL/GenBank/DDBJ whole genome shotgun (WGS) entry which is preliminary data.</text>
</comment>
<dbReference type="Proteomes" id="UP001642900">
    <property type="component" value="Unassembled WGS sequence"/>
</dbReference>
<dbReference type="Gene3D" id="1.10.10.1550">
    <property type="entry name" value="ROS/MUCR transcriptional regulator protein"/>
    <property type="match status" value="1"/>
</dbReference>
<comment type="similarity">
    <text evidence="1">Belongs to the ros/MucR family.</text>
</comment>
<dbReference type="InterPro" id="IPR008807">
    <property type="entry name" value="ROS_MUCR"/>
</dbReference>
<dbReference type="AlphaFoldDB" id="A0A6G4WPJ5"/>
<dbReference type="GO" id="GO:0008270">
    <property type="term" value="F:zinc ion binding"/>
    <property type="evidence" value="ECO:0007669"/>
    <property type="project" value="InterPro"/>
</dbReference>
<dbReference type="InterPro" id="IPR041920">
    <property type="entry name" value="ROS/MUCR_sf"/>
</dbReference>
<dbReference type="GO" id="GO:0003677">
    <property type="term" value="F:DNA binding"/>
    <property type="evidence" value="ECO:0007669"/>
    <property type="project" value="InterPro"/>
</dbReference>
<evidence type="ECO:0000256" key="1">
    <source>
        <dbReference type="ARBA" id="ARBA00007031"/>
    </source>
</evidence>
<dbReference type="Pfam" id="PF05443">
    <property type="entry name" value="ROS_MUCR"/>
    <property type="match status" value="1"/>
</dbReference>
<name>A0A6G4WPJ5_9HYPH</name>
<organism evidence="2 3">
    <name type="scientific">Allomesorhizobium camelthorni</name>
    <dbReference type="NCBI Taxonomy" id="475069"/>
    <lineage>
        <taxon>Bacteria</taxon>
        <taxon>Pseudomonadati</taxon>
        <taxon>Pseudomonadota</taxon>
        <taxon>Alphaproteobacteria</taxon>
        <taxon>Hyphomicrobiales</taxon>
        <taxon>Phyllobacteriaceae</taxon>
        <taxon>Allomesorhizobium</taxon>
    </lineage>
</organism>
<dbReference type="GO" id="GO:0006355">
    <property type="term" value="P:regulation of DNA-templated transcription"/>
    <property type="evidence" value="ECO:0007669"/>
    <property type="project" value="InterPro"/>
</dbReference>
<dbReference type="RefSeq" id="WP_165034320.1">
    <property type="nucleotide sequence ID" value="NZ_JAAKZF010000162.1"/>
</dbReference>
<dbReference type="EMBL" id="JAAKZF010000162">
    <property type="protein sequence ID" value="NGO55987.1"/>
    <property type="molecule type" value="Genomic_DNA"/>
</dbReference>
<gene>
    <name evidence="2" type="ORF">G6N73_34205</name>
</gene>
<evidence type="ECO:0000313" key="2">
    <source>
        <dbReference type="EMBL" id="NGO55987.1"/>
    </source>
</evidence>